<reference evidence="2 4" key="1">
    <citation type="journal article" date="2012" name="Nature">
        <title>Algal genomes reveal evolutionary mosaicism and the fate of nucleomorphs.</title>
        <authorList>
            <consortium name="DOE Joint Genome Institute"/>
            <person name="Curtis B.A."/>
            <person name="Tanifuji G."/>
            <person name="Burki F."/>
            <person name="Gruber A."/>
            <person name="Irimia M."/>
            <person name="Maruyama S."/>
            <person name="Arias M.C."/>
            <person name="Ball S.G."/>
            <person name="Gile G.H."/>
            <person name="Hirakawa Y."/>
            <person name="Hopkins J.F."/>
            <person name="Kuo A."/>
            <person name="Rensing S.A."/>
            <person name="Schmutz J."/>
            <person name="Symeonidi A."/>
            <person name="Elias M."/>
            <person name="Eveleigh R.J."/>
            <person name="Herman E.K."/>
            <person name="Klute M.J."/>
            <person name="Nakayama T."/>
            <person name="Obornik M."/>
            <person name="Reyes-Prieto A."/>
            <person name="Armbrust E.V."/>
            <person name="Aves S.J."/>
            <person name="Beiko R.G."/>
            <person name="Coutinho P."/>
            <person name="Dacks J.B."/>
            <person name="Durnford D.G."/>
            <person name="Fast N.M."/>
            <person name="Green B.R."/>
            <person name="Grisdale C.J."/>
            <person name="Hempel F."/>
            <person name="Henrissat B."/>
            <person name="Hoppner M.P."/>
            <person name="Ishida K."/>
            <person name="Kim E."/>
            <person name="Koreny L."/>
            <person name="Kroth P.G."/>
            <person name="Liu Y."/>
            <person name="Malik S.B."/>
            <person name="Maier U.G."/>
            <person name="McRose D."/>
            <person name="Mock T."/>
            <person name="Neilson J.A."/>
            <person name="Onodera N.T."/>
            <person name="Poole A.M."/>
            <person name="Pritham E.J."/>
            <person name="Richards T.A."/>
            <person name="Rocap G."/>
            <person name="Roy S.W."/>
            <person name="Sarai C."/>
            <person name="Schaack S."/>
            <person name="Shirato S."/>
            <person name="Slamovits C.H."/>
            <person name="Spencer D.F."/>
            <person name="Suzuki S."/>
            <person name="Worden A.Z."/>
            <person name="Zauner S."/>
            <person name="Barry K."/>
            <person name="Bell C."/>
            <person name="Bharti A.K."/>
            <person name="Crow J.A."/>
            <person name="Grimwood J."/>
            <person name="Kramer R."/>
            <person name="Lindquist E."/>
            <person name="Lucas S."/>
            <person name="Salamov A."/>
            <person name="McFadden G.I."/>
            <person name="Lane C.E."/>
            <person name="Keeling P.J."/>
            <person name="Gray M.W."/>
            <person name="Grigoriev I.V."/>
            <person name="Archibald J.M."/>
        </authorList>
    </citation>
    <scope>NUCLEOTIDE SEQUENCE</scope>
    <source>
        <strain evidence="2 4">CCMP2712</strain>
    </source>
</reference>
<feature type="compositionally biased region" description="Basic and acidic residues" evidence="1">
    <location>
        <begin position="75"/>
        <end position="85"/>
    </location>
</feature>
<protein>
    <submittedName>
        <fullName evidence="2 3">Uncharacterized protein</fullName>
    </submittedName>
</protein>
<keyword evidence="4" id="KW-1185">Reference proteome</keyword>
<dbReference type="Proteomes" id="UP000011087">
    <property type="component" value="Unassembled WGS sequence"/>
</dbReference>
<reference evidence="4" key="2">
    <citation type="submission" date="2012-11" db="EMBL/GenBank/DDBJ databases">
        <authorList>
            <person name="Kuo A."/>
            <person name="Curtis B.A."/>
            <person name="Tanifuji G."/>
            <person name="Burki F."/>
            <person name="Gruber A."/>
            <person name="Irimia M."/>
            <person name="Maruyama S."/>
            <person name="Arias M.C."/>
            <person name="Ball S.G."/>
            <person name="Gile G.H."/>
            <person name="Hirakawa Y."/>
            <person name="Hopkins J.F."/>
            <person name="Rensing S.A."/>
            <person name="Schmutz J."/>
            <person name="Symeonidi A."/>
            <person name="Elias M."/>
            <person name="Eveleigh R.J."/>
            <person name="Herman E.K."/>
            <person name="Klute M.J."/>
            <person name="Nakayama T."/>
            <person name="Obornik M."/>
            <person name="Reyes-Prieto A."/>
            <person name="Armbrust E.V."/>
            <person name="Aves S.J."/>
            <person name="Beiko R.G."/>
            <person name="Coutinho P."/>
            <person name="Dacks J.B."/>
            <person name="Durnford D.G."/>
            <person name="Fast N.M."/>
            <person name="Green B.R."/>
            <person name="Grisdale C."/>
            <person name="Hempe F."/>
            <person name="Henrissat B."/>
            <person name="Hoppner M.P."/>
            <person name="Ishida K.-I."/>
            <person name="Kim E."/>
            <person name="Koreny L."/>
            <person name="Kroth P.G."/>
            <person name="Liu Y."/>
            <person name="Malik S.-B."/>
            <person name="Maier U.G."/>
            <person name="McRose D."/>
            <person name="Mock T."/>
            <person name="Neilson J.A."/>
            <person name="Onodera N.T."/>
            <person name="Poole A.M."/>
            <person name="Pritham E.J."/>
            <person name="Richards T.A."/>
            <person name="Rocap G."/>
            <person name="Roy S.W."/>
            <person name="Sarai C."/>
            <person name="Schaack S."/>
            <person name="Shirato S."/>
            <person name="Slamovits C.H."/>
            <person name="Spencer D.F."/>
            <person name="Suzuki S."/>
            <person name="Worden A.Z."/>
            <person name="Zauner S."/>
            <person name="Barry K."/>
            <person name="Bell C."/>
            <person name="Bharti A.K."/>
            <person name="Crow J.A."/>
            <person name="Grimwood J."/>
            <person name="Kramer R."/>
            <person name="Lindquist E."/>
            <person name="Lucas S."/>
            <person name="Salamov A."/>
            <person name="McFadden G.I."/>
            <person name="Lane C.E."/>
            <person name="Keeling P.J."/>
            <person name="Gray M.W."/>
            <person name="Grigoriev I.V."/>
            <person name="Archibald J.M."/>
        </authorList>
    </citation>
    <scope>NUCLEOTIDE SEQUENCE</scope>
    <source>
        <strain evidence="4">CCMP2712</strain>
    </source>
</reference>
<accession>L1I941</accession>
<evidence type="ECO:0000313" key="3">
    <source>
        <dbReference type="EnsemblProtists" id="EKX32748"/>
    </source>
</evidence>
<evidence type="ECO:0000313" key="2">
    <source>
        <dbReference type="EMBL" id="EKX32748.1"/>
    </source>
</evidence>
<dbReference type="GeneID" id="17289486"/>
<dbReference type="SUPFAM" id="SSF50182">
    <property type="entry name" value="Sm-like ribonucleoproteins"/>
    <property type="match status" value="1"/>
</dbReference>
<dbReference type="HOGENOM" id="CLU_2175888_0_0_1"/>
<dbReference type="EMBL" id="JH993173">
    <property type="protein sequence ID" value="EKX32748.1"/>
    <property type="molecule type" value="Genomic_DNA"/>
</dbReference>
<dbReference type="AlphaFoldDB" id="L1I941"/>
<sequence length="110" mass="12441">MGYMRSFDALGNFILENATELVHEGEHKEDNHIFKSIDPDIWRGKTKYLGSCFVHGKSVLAIALTQGSQDIENPFPEHEHPHLDAAAEAEEESDFDKPALIKELAEYQDD</sequence>
<evidence type="ECO:0000313" key="4">
    <source>
        <dbReference type="Proteomes" id="UP000011087"/>
    </source>
</evidence>
<dbReference type="KEGG" id="gtt:GUITHDRAFT_148386"/>
<dbReference type="EnsemblProtists" id="EKX32748">
    <property type="protein sequence ID" value="EKX32748"/>
    <property type="gene ID" value="GUITHDRAFT_148386"/>
</dbReference>
<reference evidence="3" key="3">
    <citation type="submission" date="2015-06" db="UniProtKB">
        <authorList>
            <consortium name="EnsemblProtists"/>
        </authorList>
    </citation>
    <scope>IDENTIFICATION</scope>
</reference>
<evidence type="ECO:0000256" key="1">
    <source>
        <dbReference type="SAM" id="MobiDB-lite"/>
    </source>
</evidence>
<dbReference type="PaxDb" id="55529-EKX32748"/>
<dbReference type="InterPro" id="IPR010920">
    <property type="entry name" value="LSM_dom_sf"/>
</dbReference>
<dbReference type="Gene3D" id="2.30.30.100">
    <property type="match status" value="1"/>
</dbReference>
<gene>
    <name evidence="2" type="ORF">GUITHDRAFT_148386</name>
</gene>
<name>L1I941_GUITC</name>
<proteinExistence type="predicted"/>
<feature type="region of interest" description="Disordered" evidence="1">
    <location>
        <begin position="71"/>
        <end position="95"/>
    </location>
</feature>
<organism evidence="2">
    <name type="scientific">Guillardia theta (strain CCMP2712)</name>
    <name type="common">Cryptophyte</name>
    <dbReference type="NCBI Taxonomy" id="905079"/>
    <lineage>
        <taxon>Eukaryota</taxon>
        <taxon>Cryptophyceae</taxon>
        <taxon>Pyrenomonadales</taxon>
        <taxon>Geminigeraceae</taxon>
        <taxon>Guillardia</taxon>
    </lineage>
</organism>
<dbReference type="RefSeq" id="XP_005819728.1">
    <property type="nucleotide sequence ID" value="XM_005819671.1"/>
</dbReference>